<evidence type="ECO:0000256" key="1">
    <source>
        <dbReference type="ARBA" id="ARBA00022603"/>
    </source>
</evidence>
<evidence type="ECO:0000259" key="6">
    <source>
        <dbReference type="Pfam" id="PF08100"/>
    </source>
</evidence>
<evidence type="ECO:0000256" key="4">
    <source>
        <dbReference type="PIRSR" id="PIRSR005739-1"/>
    </source>
</evidence>
<organism evidence="7 8">
    <name type="scientific">Agrobacterium tumefaciens</name>
    <dbReference type="NCBI Taxonomy" id="358"/>
    <lineage>
        <taxon>Bacteria</taxon>
        <taxon>Pseudomonadati</taxon>
        <taxon>Pseudomonadota</taxon>
        <taxon>Alphaproteobacteria</taxon>
        <taxon>Hyphomicrobiales</taxon>
        <taxon>Rhizobiaceae</taxon>
        <taxon>Rhizobium/Agrobacterium group</taxon>
        <taxon>Agrobacterium</taxon>
        <taxon>Agrobacterium tumefaciens complex</taxon>
    </lineage>
</organism>
<keyword evidence="3" id="KW-0949">S-adenosyl-L-methionine</keyword>
<dbReference type="Pfam" id="PF00891">
    <property type="entry name" value="Methyltransf_2"/>
    <property type="match status" value="1"/>
</dbReference>
<dbReference type="PANTHER" id="PTHR43712">
    <property type="entry name" value="PUTATIVE (AFU_ORTHOLOGUE AFUA_4G14580)-RELATED"/>
    <property type="match status" value="1"/>
</dbReference>
<reference evidence="7 8" key="1">
    <citation type="submission" date="2019-04" db="EMBL/GenBank/DDBJ databases">
        <title>Complete genome sequence of Agrobacterium tumefaciens CFBP7129.</title>
        <authorList>
            <person name="Haryono M."/>
            <person name="Lin Y.-C."/>
            <person name="Lai E.-M."/>
            <person name="Kuo C.-H."/>
        </authorList>
    </citation>
    <scope>NUCLEOTIDE SEQUENCE [LARGE SCALE GENOMIC DNA]</scope>
    <source>
        <strain evidence="7 8">CFBP7129</strain>
        <plasmid evidence="8">patcfbp7129a</plasmid>
    </source>
</reference>
<geneLocation type="plasmid" evidence="8">
    <name>patcfbp7129a</name>
</geneLocation>
<dbReference type="AlphaFoldDB" id="A0A4D7Z6R5"/>
<evidence type="ECO:0000256" key="2">
    <source>
        <dbReference type="ARBA" id="ARBA00022679"/>
    </source>
</evidence>
<dbReference type="CDD" id="cd02440">
    <property type="entry name" value="AdoMet_MTases"/>
    <property type="match status" value="1"/>
</dbReference>
<dbReference type="InterPro" id="IPR036390">
    <property type="entry name" value="WH_DNA-bd_sf"/>
</dbReference>
<feature type="domain" description="O-methyltransferase dimerisation" evidence="6">
    <location>
        <begin position="9"/>
        <end position="72"/>
    </location>
</feature>
<sequence length="338" mass="37464">MNAISTVTDLAFGRWKSQILYAGVALGIFDHVGEFEPTSAEQLGVELQADPKLLFRLLRASASLGLLVERDAGFVLSESGALLRTRASGSLRDMVLLEEGPEHYIIWSHLVDLIRDGQQNAFVRQFGQMAFEYAHSNLKYGAVFRRAMSSFSTVQSKLALEALRGFNFAGITTVCDVAGGQGHLLCSLLSEHESLAGIVFDLPEVVADKTDLWAPKMGLEERCYYVAGDMFEDVPAADLFLLKMILHDWDDDECVRILSNMRRRVSPGGKLFIIEHIVPANGEPHFSKLYDIHMMCWGSGKERTEDEYSVLLRRAGWSMTGVHYPANRAMGVIEGAAA</sequence>
<evidence type="ECO:0000313" key="7">
    <source>
        <dbReference type="EMBL" id="QCL97750.1"/>
    </source>
</evidence>
<evidence type="ECO:0000259" key="5">
    <source>
        <dbReference type="Pfam" id="PF00891"/>
    </source>
</evidence>
<dbReference type="PIRSF" id="PIRSF005739">
    <property type="entry name" value="O-mtase"/>
    <property type="match status" value="1"/>
</dbReference>
<dbReference type="InterPro" id="IPR012967">
    <property type="entry name" value="COMT_dimerisation"/>
</dbReference>
<feature type="active site" description="Proton acceptor" evidence="4">
    <location>
        <position position="247"/>
    </location>
</feature>
<accession>A0A4D7Z6R5</accession>
<dbReference type="InterPro" id="IPR016461">
    <property type="entry name" value="COMT-like"/>
</dbReference>
<name>A0A4D7Z6R5_AGRTU</name>
<dbReference type="InterPro" id="IPR036388">
    <property type="entry name" value="WH-like_DNA-bd_sf"/>
</dbReference>
<dbReference type="SUPFAM" id="SSF53335">
    <property type="entry name" value="S-adenosyl-L-methionine-dependent methyltransferases"/>
    <property type="match status" value="1"/>
</dbReference>
<evidence type="ECO:0000313" key="8">
    <source>
        <dbReference type="Proteomes" id="UP000298649"/>
    </source>
</evidence>
<keyword evidence="1 7" id="KW-0489">Methyltransferase</keyword>
<dbReference type="Pfam" id="PF08100">
    <property type="entry name" value="Dimerisation"/>
    <property type="match status" value="1"/>
</dbReference>
<dbReference type="SUPFAM" id="SSF46785">
    <property type="entry name" value="Winged helix' DNA-binding domain"/>
    <property type="match status" value="1"/>
</dbReference>
<dbReference type="GO" id="GO:0008171">
    <property type="term" value="F:O-methyltransferase activity"/>
    <property type="evidence" value="ECO:0007669"/>
    <property type="project" value="InterPro"/>
</dbReference>
<dbReference type="PANTHER" id="PTHR43712:SF2">
    <property type="entry name" value="O-METHYLTRANSFERASE CICE"/>
    <property type="match status" value="1"/>
</dbReference>
<dbReference type="RefSeq" id="WP_137006089.1">
    <property type="nucleotide sequence ID" value="NZ_CP039924.1"/>
</dbReference>
<dbReference type="PROSITE" id="PS51683">
    <property type="entry name" value="SAM_OMT_II"/>
    <property type="match status" value="1"/>
</dbReference>
<feature type="domain" description="O-methyltransferase C-terminal" evidence="5">
    <location>
        <begin position="107"/>
        <end position="318"/>
    </location>
</feature>
<dbReference type="EMBL" id="CP039924">
    <property type="protein sequence ID" value="QCL97750.1"/>
    <property type="molecule type" value="Genomic_DNA"/>
</dbReference>
<dbReference type="InterPro" id="IPR029063">
    <property type="entry name" value="SAM-dependent_MTases_sf"/>
</dbReference>
<dbReference type="GO" id="GO:0046983">
    <property type="term" value="F:protein dimerization activity"/>
    <property type="evidence" value="ECO:0007669"/>
    <property type="project" value="InterPro"/>
</dbReference>
<proteinExistence type="predicted"/>
<keyword evidence="2 7" id="KW-0808">Transferase</keyword>
<keyword evidence="7" id="KW-0614">Plasmid</keyword>
<dbReference type="Gene3D" id="1.10.10.10">
    <property type="entry name" value="Winged helix-like DNA-binding domain superfamily/Winged helix DNA-binding domain"/>
    <property type="match status" value="1"/>
</dbReference>
<dbReference type="InterPro" id="IPR001077">
    <property type="entry name" value="COMT_C"/>
</dbReference>
<dbReference type="Gene3D" id="3.40.50.150">
    <property type="entry name" value="Vaccinia Virus protein VP39"/>
    <property type="match status" value="1"/>
</dbReference>
<dbReference type="Proteomes" id="UP000298649">
    <property type="component" value="Plasmid pAtCFBP7129a"/>
</dbReference>
<gene>
    <name evidence="7" type="ORF">CFBP7129_26420</name>
</gene>
<protein>
    <submittedName>
        <fullName evidence="7">Hydroxyneurosporene methyltransferase</fullName>
    </submittedName>
</protein>
<dbReference type="GO" id="GO:0032259">
    <property type="term" value="P:methylation"/>
    <property type="evidence" value="ECO:0007669"/>
    <property type="project" value="UniProtKB-KW"/>
</dbReference>
<evidence type="ECO:0000256" key="3">
    <source>
        <dbReference type="ARBA" id="ARBA00022691"/>
    </source>
</evidence>